<dbReference type="OrthoDB" id="572536at2"/>
<keyword evidence="3" id="KW-1185">Reference proteome</keyword>
<dbReference type="Proteomes" id="UP000198922">
    <property type="component" value="Unassembled WGS sequence"/>
</dbReference>
<keyword evidence="1" id="KW-0732">Signal</keyword>
<evidence type="ECO:0000256" key="1">
    <source>
        <dbReference type="SAM" id="SignalP"/>
    </source>
</evidence>
<proteinExistence type="predicted"/>
<gene>
    <name evidence="2" type="ORF">SAMN04488567_3476</name>
</gene>
<dbReference type="RefSeq" id="WP_090114064.1">
    <property type="nucleotide sequence ID" value="NZ_FNAT01000007.1"/>
</dbReference>
<dbReference type="AlphaFoldDB" id="A0A1G7IIJ2"/>
<organism evidence="2 3">
    <name type="scientific">Limimaricola pyoseonensis</name>
    <dbReference type="NCBI Taxonomy" id="521013"/>
    <lineage>
        <taxon>Bacteria</taxon>
        <taxon>Pseudomonadati</taxon>
        <taxon>Pseudomonadota</taxon>
        <taxon>Alphaproteobacteria</taxon>
        <taxon>Rhodobacterales</taxon>
        <taxon>Paracoccaceae</taxon>
        <taxon>Limimaricola</taxon>
    </lineage>
</organism>
<feature type="signal peptide" evidence="1">
    <location>
        <begin position="1"/>
        <end position="20"/>
    </location>
</feature>
<protein>
    <submittedName>
        <fullName evidence="2">Uncharacterized protein</fullName>
    </submittedName>
</protein>
<feature type="chain" id="PRO_5011672374" evidence="1">
    <location>
        <begin position="21"/>
        <end position="135"/>
    </location>
</feature>
<dbReference type="EMBL" id="FNAT01000007">
    <property type="protein sequence ID" value="SDF12354.1"/>
    <property type="molecule type" value="Genomic_DNA"/>
</dbReference>
<name>A0A1G7IIJ2_9RHOB</name>
<reference evidence="3" key="1">
    <citation type="submission" date="2016-10" db="EMBL/GenBank/DDBJ databases">
        <authorList>
            <person name="Varghese N."/>
            <person name="Submissions S."/>
        </authorList>
    </citation>
    <scope>NUCLEOTIDE SEQUENCE [LARGE SCALE GENOMIC DNA]</scope>
    <source>
        <strain evidence="3">DSM 21424</strain>
    </source>
</reference>
<sequence>MLIRSAVLASLLALVPALVAADEMWVSETGPVIYESEIDDMALLSFMAPEGAGMLYIHDLAGNYEDRGVHARFWIADEPGACAATLTGPDGRSSRNFGRLTVAFDRPGWPSGFTAVLYPCMDDYGVPHQLRASLE</sequence>
<evidence type="ECO:0000313" key="3">
    <source>
        <dbReference type="Proteomes" id="UP000198922"/>
    </source>
</evidence>
<evidence type="ECO:0000313" key="2">
    <source>
        <dbReference type="EMBL" id="SDF12354.1"/>
    </source>
</evidence>
<accession>A0A1G7IIJ2</accession>